<dbReference type="Gene3D" id="3.60.21.10">
    <property type="match status" value="1"/>
</dbReference>
<evidence type="ECO:0000256" key="3">
    <source>
        <dbReference type="SAM" id="SignalP"/>
    </source>
</evidence>
<dbReference type="PANTHER" id="PTHR33393">
    <property type="entry name" value="POLYGLUTAMINE SYNTHESIS ACCESSORY PROTEIN RV0574C-RELATED"/>
    <property type="match status" value="1"/>
</dbReference>
<gene>
    <name evidence="5" type="ORF">ACFOZ4_13785</name>
</gene>
<feature type="signal peptide" evidence="3">
    <location>
        <begin position="1"/>
        <end position="18"/>
    </location>
</feature>
<dbReference type="SMART" id="SM00854">
    <property type="entry name" value="PGA_cap"/>
    <property type="match status" value="1"/>
</dbReference>
<keyword evidence="6" id="KW-1185">Reference proteome</keyword>
<reference evidence="6" key="1">
    <citation type="journal article" date="2019" name="Int. J. Syst. Evol. Microbiol.">
        <title>The Global Catalogue of Microorganisms (GCM) 10K type strain sequencing project: providing services to taxonomists for standard genome sequencing and annotation.</title>
        <authorList>
            <consortium name="The Broad Institute Genomics Platform"/>
            <consortium name="The Broad Institute Genome Sequencing Center for Infectious Disease"/>
            <person name="Wu L."/>
            <person name="Ma J."/>
        </authorList>
    </citation>
    <scope>NUCLEOTIDE SEQUENCE [LARGE SCALE GENOMIC DNA]</scope>
    <source>
        <strain evidence="6">CGMCC 4.7289</strain>
    </source>
</reference>
<dbReference type="PANTHER" id="PTHR33393:SF13">
    <property type="entry name" value="PGA BIOSYNTHESIS PROTEIN CAPA"/>
    <property type="match status" value="1"/>
</dbReference>
<evidence type="ECO:0000256" key="2">
    <source>
        <dbReference type="SAM" id="MobiDB-lite"/>
    </source>
</evidence>
<protein>
    <submittedName>
        <fullName evidence="5">CapA family protein</fullName>
    </submittedName>
</protein>
<dbReference type="SUPFAM" id="SSF56300">
    <property type="entry name" value="Metallo-dependent phosphatases"/>
    <property type="match status" value="1"/>
</dbReference>
<dbReference type="PROSITE" id="PS51257">
    <property type="entry name" value="PROKAR_LIPOPROTEIN"/>
    <property type="match status" value="1"/>
</dbReference>
<dbReference type="RefSeq" id="WP_253755409.1">
    <property type="nucleotide sequence ID" value="NZ_JAMZDZ010000001.1"/>
</dbReference>
<dbReference type="Proteomes" id="UP001595816">
    <property type="component" value="Unassembled WGS sequence"/>
</dbReference>
<dbReference type="InterPro" id="IPR052169">
    <property type="entry name" value="CW_Biosynth-Accessory"/>
</dbReference>
<evidence type="ECO:0000313" key="5">
    <source>
        <dbReference type="EMBL" id="MFC4131677.1"/>
    </source>
</evidence>
<comment type="similarity">
    <text evidence="1">Belongs to the CapA family.</text>
</comment>
<dbReference type="EMBL" id="JBHSAY010000006">
    <property type="protein sequence ID" value="MFC4131677.1"/>
    <property type="molecule type" value="Genomic_DNA"/>
</dbReference>
<evidence type="ECO:0000259" key="4">
    <source>
        <dbReference type="SMART" id="SM00854"/>
    </source>
</evidence>
<proteinExistence type="inferred from homology"/>
<accession>A0ABV8LL33</accession>
<feature type="compositionally biased region" description="Low complexity" evidence="2">
    <location>
        <begin position="26"/>
        <end position="48"/>
    </location>
</feature>
<keyword evidence="3" id="KW-0732">Signal</keyword>
<sequence length="361" mass="36412">MTRIPLAALAAAVCLALAACNTAAPDPVASSSPSATPSSAAPSPSPSTKGPEPTITLAFAGDVHFTGKTASLLDNPATAVGPFAKQLSAADIAVVNLETAITTRGTPEPKEFHFRAPPKAYNALKAAGIDVASLGNNHALDYGRVGLADSLDAARAAGMPVIGAGRNEAEAYAPWVTTVKGVRIAILAMSQIHTLAESWAPSATRSGVAMSHDRARAVQAVRDAKAQADVVVVFMHWGVEGSNCPKAEMTSLAKALAGAGATMIIGTHAHVPLAGGYIGATYVHYGLGNFVWYTGGSDRPSSDTLVLNVTLTGSRITSTSVLPGIVTSSGQPAPATGSRLASVKSRLAGAARCSGLAASPS</sequence>
<feature type="region of interest" description="Disordered" evidence="2">
    <location>
        <begin position="26"/>
        <end position="53"/>
    </location>
</feature>
<dbReference type="InterPro" id="IPR029052">
    <property type="entry name" value="Metallo-depent_PP-like"/>
</dbReference>
<evidence type="ECO:0000256" key="1">
    <source>
        <dbReference type="ARBA" id="ARBA00005662"/>
    </source>
</evidence>
<feature type="chain" id="PRO_5047224734" evidence="3">
    <location>
        <begin position="19"/>
        <end position="361"/>
    </location>
</feature>
<dbReference type="InterPro" id="IPR019079">
    <property type="entry name" value="Capsule_synth_CapA"/>
</dbReference>
<comment type="caution">
    <text evidence="5">The sequence shown here is derived from an EMBL/GenBank/DDBJ whole genome shotgun (WGS) entry which is preliminary data.</text>
</comment>
<name>A0ABV8LL33_9ACTN</name>
<dbReference type="Pfam" id="PF09587">
    <property type="entry name" value="PGA_cap"/>
    <property type="match status" value="1"/>
</dbReference>
<dbReference type="CDD" id="cd07381">
    <property type="entry name" value="MPP_CapA"/>
    <property type="match status" value="1"/>
</dbReference>
<evidence type="ECO:0000313" key="6">
    <source>
        <dbReference type="Proteomes" id="UP001595816"/>
    </source>
</evidence>
<organism evidence="5 6">
    <name type="scientific">Hamadaea flava</name>
    <dbReference type="NCBI Taxonomy" id="1742688"/>
    <lineage>
        <taxon>Bacteria</taxon>
        <taxon>Bacillati</taxon>
        <taxon>Actinomycetota</taxon>
        <taxon>Actinomycetes</taxon>
        <taxon>Micromonosporales</taxon>
        <taxon>Micromonosporaceae</taxon>
        <taxon>Hamadaea</taxon>
    </lineage>
</organism>
<feature type="domain" description="Capsule synthesis protein CapA" evidence="4">
    <location>
        <begin position="56"/>
        <end position="294"/>
    </location>
</feature>